<dbReference type="PANTHER" id="PTHR10457">
    <property type="entry name" value="MEVALONATE KINASE/GALACTOKINASE"/>
    <property type="match status" value="1"/>
</dbReference>
<evidence type="ECO:0000256" key="3">
    <source>
        <dbReference type="SAM" id="MobiDB-lite"/>
    </source>
</evidence>
<dbReference type="Gene3D" id="3.30.230.10">
    <property type="match status" value="1"/>
</dbReference>
<dbReference type="EMBL" id="JASFZW010000001">
    <property type="protein sequence ID" value="KAK2080215.1"/>
    <property type="molecule type" value="Genomic_DNA"/>
</dbReference>
<evidence type="ECO:0000256" key="2">
    <source>
        <dbReference type="ARBA" id="ARBA00022840"/>
    </source>
</evidence>
<dbReference type="AlphaFoldDB" id="A0AAD9IMN0"/>
<dbReference type="GO" id="GO:0004335">
    <property type="term" value="F:galactokinase activity"/>
    <property type="evidence" value="ECO:0007669"/>
    <property type="project" value="TreeGrafter"/>
</dbReference>
<keyword evidence="7" id="KW-1185">Reference proteome</keyword>
<evidence type="ECO:0000259" key="4">
    <source>
        <dbReference type="Pfam" id="PF00288"/>
    </source>
</evidence>
<accession>A0AAD9IMN0</accession>
<dbReference type="InterPro" id="IPR036554">
    <property type="entry name" value="GHMP_kinase_C_sf"/>
</dbReference>
<dbReference type="InterPro" id="IPR013750">
    <property type="entry name" value="GHMP_kinase_C_dom"/>
</dbReference>
<dbReference type="InterPro" id="IPR006204">
    <property type="entry name" value="GHMP_kinase_N_dom"/>
</dbReference>
<comment type="caution">
    <text evidence="6">The sequence shown here is derived from an EMBL/GenBank/DDBJ whole genome shotgun (WGS) entry which is preliminary data.</text>
</comment>
<feature type="domain" description="GHMP kinase N-terminal" evidence="4">
    <location>
        <begin position="96"/>
        <end position="189"/>
    </location>
</feature>
<dbReference type="Gene3D" id="3.30.70.890">
    <property type="entry name" value="GHMP kinase, C-terminal domain"/>
    <property type="match status" value="1"/>
</dbReference>
<dbReference type="GO" id="GO:0005524">
    <property type="term" value="F:ATP binding"/>
    <property type="evidence" value="ECO:0007669"/>
    <property type="project" value="UniProtKB-KW"/>
</dbReference>
<protein>
    <submittedName>
        <fullName evidence="6">Uncharacterized protein</fullName>
    </submittedName>
</protein>
<dbReference type="Pfam" id="PF00288">
    <property type="entry name" value="GHMP_kinases_N"/>
    <property type="match status" value="1"/>
</dbReference>
<evidence type="ECO:0000259" key="5">
    <source>
        <dbReference type="Pfam" id="PF08544"/>
    </source>
</evidence>
<dbReference type="GO" id="GO:0006012">
    <property type="term" value="P:galactose metabolic process"/>
    <property type="evidence" value="ECO:0007669"/>
    <property type="project" value="TreeGrafter"/>
</dbReference>
<gene>
    <name evidence="6" type="ORF">QBZ16_000068</name>
</gene>
<dbReference type="PANTHER" id="PTHR10457:SF35">
    <property type="entry name" value="L-ARABINOKINASE"/>
    <property type="match status" value="1"/>
</dbReference>
<keyword evidence="1" id="KW-0547">Nucleotide-binding</keyword>
<feature type="domain" description="GHMP kinase C-terminal" evidence="5">
    <location>
        <begin position="343"/>
        <end position="426"/>
    </location>
</feature>
<dbReference type="InterPro" id="IPR014721">
    <property type="entry name" value="Ribsml_uS5_D2-typ_fold_subgr"/>
</dbReference>
<dbReference type="Proteomes" id="UP001255856">
    <property type="component" value="Unassembled WGS sequence"/>
</dbReference>
<evidence type="ECO:0000313" key="6">
    <source>
        <dbReference type="EMBL" id="KAK2080215.1"/>
    </source>
</evidence>
<dbReference type="Pfam" id="PF08544">
    <property type="entry name" value="GHMP_kinases_C"/>
    <property type="match status" value="1"/>
</dbReference>
<evidence type="ECO:0000313" key="7">
    <source>
        <dbReference type="Proteomes" id="UP001255856"/>
    </source>
</evidence>
<dbReference type="InterPro" id="IPR020568">
    <property type="entry name" value="Ribosomal_Su5_D2-typ_SF"/>
</dbReference>
<keyword evidence="2" id="KW-0067">ATP-binding</keyword>
<dbReference type="SUPFAM" id="SSF55060">
    <property type="entry name" value="GHMP Kinase, C-terminal domain"/>
    <property type="match status" value="1"/>
</dbReference>
<proteinExistence type="predicted"/>
<name>A0AAD9IMN0_PROWI</name>
<sequence>MGGIADYSGSLVLQLPLAEACFVAMQVGVPPAEGAPRSLRILSLGGGARRAQRRGGARPGAARGAPGRRARPAGAARRARRRLSQALAPDQAWAAYVAGVLVTLAHEFPEQDLFGAPLSLLISSSVPEGAGVSSSAAVEVATAAAAARAFGLEGLAADGRRLALLCQRAENEVVGAPCGVMDQMAATLGRARGLMSLLCQPAQFQGTLRVPDGAAFFGINSGMRERHSVGGSSYGAVRTGAFMGLKILRSQPDSASGRPDCLANVASSEWHGLTGSDGLVRHCPERLTGRAFLERYGAHIDAATTVEDDATYEVRAATAHPIGESLRVRLFAALLAGPPGAEQRELLGELMRASHASYGACGLGSAGTDRLVQLVEASRRDSLARGEAPLLHGAKITGGGSGGTVCVLATDGPEAERLVEGILAQYAEERGGPRPAVFRSSSDGAAAFGCVRLQGTAS</sequence>
<dbReference type="PRINTS" id="PR00959">
    <property type="entry name" value="MEVGALKINASE"/>
</dbReference>
<feature type="region of interest" description="Disordered" evidence="3">
    <location>
        <begin position="47"/>
        <end position="76"/>
    </location>
</feature>
<reference evidence="6" key="1">
    <citation type="submission" date="2021-01" db="EMBL/GenBank/DDBJ databases">
        <authorList>
            <person name="Eckstrom K.M.E."/>
        </authorList>
    </citation>
    <scope>NUCLEOTIDE SEQUENCE</scope>
    <source>
        <strain evidence="6">UVCC 0001</strain>
    </source>
</reference>
<feature type="compositionally biased region" description="Basic residues" evidence="3">
    <location>
        <begin position="66"/>
        <end position="76"/>
    </location>
</feature>
<organism evidence="6 7">
    <name type="scientific">Prototheca wickerhamii</name>
    <dbReference type="NCBI Taxonomy" id="3111"/>
    <lineage>
        <taxon>Eukaryota</taxon>
        <taxon>Viridiplantae</taxon>
        <taxon>Chlorophyta</taxon>
        <taxon>core chlorophytes</taxon>
        <taxon>Trebouxiophyceae</taxon>
        <taxon>Chlorellales</taxon>
        <taxon>Chlorellaceae</taxon>
        <taxon>Prototheca</taxon>
    </lineage>
</organism>
<evidence type="ECO:0000256" key="1">
    <source>
        <dbReference type="ARBA" id="ARBA00022741"/>
    </source>
</evidence>
<dbReference type="SUPFAM" id="SSF54211">
    <property type="entry name" value="Ribosomal protein S5 domain 2-like"/>
    <property type="match status" value="1"/>
</dbReference>
<dbReference type="GO" id="GO:0005829">
    <property type="term" value="C:cytosol"/>
    <property type="evidence" value="ECO:0007669"/>
    <property type="project" value="TreeGrafter"/>
</dbReference>